<keyword evidence="3" id="KW-0813">Transport</keyword>
<keyword evidence="4" id="KW-1003">Cell membrane</keyword>
<dbReference type="InterPro" id="IPR017871">
    <property type="entry name" value="ABC_transporter-like_CS"/>
</dbReference>
<dbReference type="RefSeq" id="WP_184219855.1">
    <property type="nucleotide sequence ID" value="NZ_JACHMD010000001.1"/>
</dbReference>
<name>A0A7W7BV76_9MICO</name>
<dbReference type="PANTHER" id="PTHR43297">
    <property type="entry name" value="OLIGOPEPTIDE TRANSPORT ATP-BINDING PROTEIN APPD"/>
    <property type="match status" value="1"/>
</dbReference>
<dbReference type="CDD" id="cd03257">
    <property type="entry name" value="ABC_NikE_OppD_transporters"/>
    <property type="match status" value="1"/>
</dbReference>
<keyword evidence="6 9" id="KW-0067">ATP-binding</keyword>
<dbReference type="PROSITE" id="PS50893">
    <property type="entry name" value="ABC_TRANSPORTER_2"/>
    <property type="match status" value="1"/>
</dbReference>
<accession>A0A7W7BV76</accession>
<dbReference type="PANTHER" id="PTHR43297:SF2">
    <property type="entry name" value="DIPEPTIDE TRANSPORT ATP-BINDING PROTEIN DPPD"/>
    <property type="match status" value="1"/>
</dbReference>
<dbReference type="PROSITE" id="PS00211">
    <property type="entry name" value="ABC_TRANSPORTER_1"/>
    <property type="match status" value="1"/>
</dbReference>
<keyword evidence="10" id="KW-1185">Reference proteome</keyword>
<comment type="subcellular location">
    <subcellularLocation>
        <location evidence="1">Cell membrane</location>
        <topology evidence="1">Peripheral membrane protein</topology>
    </subcellularLocation>
</comment>
<proteinExistence type="inferred from homology"/>
<dbReference type="Gene3D" id="3.40.50.300">
    <property type="entry name" value="P-loop containing nucleotide triphosphate hydrolases"/>
    <property type="match status" value="1"/>
</dbReference>
<sequence length="273" mass="29142">MTATTPLLEIAGLRISAAGRPVVNGVDLVVGRGESVGIVGESGSGKSLTCRAALGIVPDTLTVSADRLAFDGIDLAGLSERRWRAVRGGRIGAVFQDPASYLNPSLTVGRQLAEVLRVKTQRSRADARREAVDALDRLGLRDPARVATRYPHELSGGMLQRVLIAIAIIEQPDLLIADEPTTALDATVQAEVLDVLADLRRDSGLALLFVSHDLAVVAQVCERILVMKDGVVVESGATVDVLADPRHPYTASLIAAHREYGLDRIRHGEDVRV</sequence>
<dbReference type="InterPro" id="IPR003439">
    <property type="entry name" value="ABC_transporter-like_ATP-bd"/>
</dbReference>
<organism evidence="9 10">
    <name type="scientific">Microbacterium marinum</name>
    <dbReference type="NCBI Taxonomy" id="421115"/>
    <lineage>
        <taxon>Bacteria</taxon>
        <taxon>Bacillati</taxon>
        <taxon>Actinomycetota</taxon>
        <taxon>Actinomycetes</taxon>
        <taxon>Micrococcales</taxon>
        <taxon>Microbacteriaceae</taxon>
        <taxon>Microbacterium</taxon>
    </lineage>
</organism>
<evidence type="ECO:0000259" key="8">
    <source>
        <dbReference type="PROSITE" id="PS50893"/>
    </source>
</evidence>
<dbReference type="GO" id="GO:0016887">
    <property type="term" value="F:ATP hydrolysis activity"/>
    <property type="evidence" value="ECO:0007669"/>
    <property type="project" value="InterPro"/>
</dbReference>
<comment type="caution">
    <text evidence="9">The sequence shown here is derived from an EMBL/GenBank/DDBJ whole genome shotgun (WGS) entry which is preliminary data.</text>
</comment>
<dbReference type="InterPro" id="IPR027417">
    <property type="entry name" value="P-loop_NTPase"/>
</dbReference>
<evidence type="ECO:0000313" key="9">
    <source>
        <dbReference type="EMBL" id="MBB4668208.1"/>
    </source>
</evidence>
<evidence type="ECO:0000256" key="7">
    <source>
        <dbReference type="ARBA" id="ARBA00023136"/>
    </source>
</evidence>
<dbReference type="Pfam" id="PF00005">
    <property type="entry name" value="ABC_tran"/>
    <property type="match status" value="1"/>
</dbReference>
<evidence type="ECO:0000256" key="4">
    <source>
        <dbReference type="ARBA" id="ARBA00022475"/>
    </source>
</evidence>
<evidence type="ECO:0000256" key="5">
    <source>
        <dbReference type="ARBA" id="ARBA00022741"/>
    </source>
</evidence>
<dbReference type="SMART" id="SM00382">
    <property type="entry name" value="AAA"/>
    <property type="match status" value="1"/>
</dbReference>
<dbReference type="Proteomes" id="UP000573729">
    <property type="component" value="Unassembled WGS sequence"/>
</dbReference>
<comment type="similarity">
    <text evidence="2">Belongs to the ABC transporter superfamily.</text>
</comment>
<reference evidence="9 10" key="1">
    <citation type="submission" date="2020-08" db="EMBL/GenBank/DDBJ databases">
        <title>Sequencing the genomes of 1000 actinobacteria strains.</title>
        <authorList>
            <person name="Klenk H.-P."/>
        </authorList>
    </citation>
    <scope>NUCLEOTIDE SEQUENCE [LARGE SCALE GENOMIC DNA]</scope>
    <source>
        <strain evidence="9 10">DSM 24947</strain>
    </source>
</reference>
<evidence type="ECO:0000256" key="2">
    <source>
        <dbReference type="ARBA" id="ARBA00005417"/>
    </source>
</evidence>
<dbReference type="GO" id="GO:0005524">
    <property type="term" value="F:ATP binding"/>
    <property type="evidence" value="ECO:0007669"/>
    <property type="project" value="UniProtKB-KW"/>
</dbReference>
<dbReference type="SUPFAM" id="SSF52540">
    <property type="entry name" value="P-loop containing nucleoside triphosphate hydrolases"/>
    <property type="match status" value="1"/>
</dbReference>
<evidence type="ECO:0000256" key="1">
    <source>
        <dbReference type="ARBA" id="ARBA00004202"/>
    </source>
</evidence>
<dbReference type="GO" id="GO:0005886">
    <property type="term" value="C:plasma membrane"/>
    <property type="evidence" value="ECO:0007669"/>
    <property type="project" value="UniProtKB-SubCell"/>
</dbReference>
<evidence type="ECO:0000256" key="6">
    <source>
        <dbReference type="ARBA" id="ARBA00022840"/>
    </source>
</evidence>
<dbReference type="AlphaFoldDB" id="A0A7W7BV76"/>
<keyword evidence="5" id="KW-0547">Nucleotide-binding</keyword>
<dbReference type="EMBL" id="JACHMD010000001">
    <property type="protein sequence ID" value="MBB4668208.1"/>
    <property type="molecule type" value="Genomic_DNA"/>
</dbReference>
<keyword evidence="7" id="KW-0472">Membrane</keyword>
<feature type="domain" description="ABC transporter" evidence="8">
    <location>
        <begin position="8"/>
        <end position="254"/>
    </location>
</feature>
<evidence type="ECO:0000313" key="10">
    <source>
        <dbReference type="Proteomes" id="UP000573729"/>
    </source>
</evidence>
<protein>
    <submittedName>
        <fullName evidence="9">Peptide/nickel transport system ATP-binding protein</fullName>
    </submittedName>
</protein>
<dbReference type="InterPro" id="IPR050388">
    <property type="entry name" value="ABC_Ni/Peptide_Import"/>
</dbReference>
<evidence type="ECO:0000256" key="3">
    <source>
        <dbReference type="ARBA" id="ARBA00022448"/>
    </source>
</evidence>
<gene>
    <name evidence="9" type="ORF">BKA24_002917</name>
</gene>
<dbReference type="InterPro" id="IPR003593">
    <property type="entry name" value="AAA+_ATPase"/>
</dbReference>